<organism evidence="2">
    <name type="scientific">Leptolyngbya boryana CZ1</name>
    <dbReference type="NCBI Taxonomy" id="3060204"/>
    <lineage>
        <taxon>Bacteria</taxon>
        <taxon>Bacillati</taxon>
        <taxon>Cyanobacteriota</taxon>
        <taxon>Cyanophyceae</taxon>
        <taxon>Leptolyngbyales</taxon>
        <taxon>Leptolyngbyaceae</taxon>
        <taxon>Leptolyngbya group</taxon>
        <taxon>Leptolyngbya</taxon>
    </lineage>
</organism>
<evidence type="ECO:0000313" key="2">
    <source>
        <dbReference type="EMBL" id="WNZ43934.1"/>
    </source>
</evidence>
<accession>A0AA96WTD9</accession>
<dbReference type="NCBIfam" id="NF047705">
    <property type="entry name" value="slr1659_superfam"/>
    <property type="match status" value="1"/>
</dbReference>
<feature type="domain" description="STAS" evidence="1">
    <location>
        <begin position="34"/>
        <end position="123"/>
    </location>
</feature>
<sequence length="123" mass="14180">MSADRESREMEITSEKYSIEYDETTNTVACRGALRLAGMEDYAPIVQLLDQVLQYQPAQLMLNLQELEFLNSSGINVLSKFVLKVRGQENMRLIVQGSTAIPWQERSLKNLQRLMPQLELTWD</sequence>
<reference evidence="2" key="1">
    <citation type="journal article" date="2023" name="Plants (Basel)">
        <title>Genomic Analysis of Leptolyngbya boryana CZ1 Reveals Efficient Carbon Fixation Modules.</title>
        <authorList>
            <person name="Bai X."/>
            <person name="Wang H."/>
            <person name="Cheng W."/>
            <person name="Wang J."/>
            <person name="Ma M."/>
            <person name="Hu H."/>
            <person name="Song Z."/>
            <person name="Ma H."/>
            <person name="Fan Y."/>
            <person name="Du C."/>
            <person name="Xu J."/>
        </authorList>
    </citation>
    <scope>NUCLEOTIDE SEQUENCE</scope>
    <source>
        <strain evidence="2">CZ1</strain>
    </source>
</reference>
<gene>
    <name evidence="2" type="ORF">Q2T42_19035</name>
</gene>
<protein>
    <recommendedName>
        <fullName evidence="1">STAS domain-containing protein</fullName>
    </recommendedName>
</protein>
<dbReference type="RefSeq" id="WP_242044332.1">
    <property type="nucleotide sequence ID" value="NZ_CP130144.1"/>
</dbReference>
<dbReference type="AlphaFoldDB" id="A0AA96WTD9"/>
<evidence type="ECO:0000259" key="1">
    <source>
        <dbReference type="PROSITE" id="PS50801"/>
    </source>
</evidence>
<reference evidence="2" key="2">
    <citation type="submission" date="2023-07" db="EMBL/GenBank/DDBJ databases">
        <authorList>
            <person name="Bai X.-H."/>
            <person name="Wang H.-H."/>
            <person name="Wang J."/>
            <person name="Ma M.-Y."/>
            <person name="Hu H.-H."/>
            <person name="Song Z.-L."/>
            <person name="Ma H.-G."/>
            <person name="Fan Y."/>
            <person name="Du C.-Y."/>
            <person name="Xu J.-C."/>
        </authorList>
    </citation>
    <scope>NUCLEOTIDE SEQUENCE</scope>
    <source>
        <strain evidence="2">CZ1</strain>
    </source>
</reference>
<dbReference type="SUPFAM" id="SSF52091">
    <property type="entry name" value="SpoIIaa-like"/>
    <property type="match status" value="1"/>
</dbReference>
<dbReference type="Gene3D" id="3.30.750.24">
    <property type="entry name" value="STAS domain"/>
    <property type="match status" value="1"/>
</dbReference>
<proteinExistence type="predicted"/>
<dbReference type="InterPro" id="IPR036513">
    <property type="entry name" value="STAS_dom_sf"/>
</dbReference>
<name>A0AA96WTD9_LEPBY</name>
<dbReference type="EMBL" id="CP130144">
    <property type="protein sequence ID" value="WNZ43934.1"/>
    <property type="molecule type" value="Genomic_DNA"/>
</dbReference>
<dbReference type="PROSITE" id="PS50801">
    <property type="entry name" value="STAS"/>
    <property type="match status" value="1"/>
</dbReference>
<dbReference type="InterPro" id="IPR002645">
    <property type="entry name" value="STAS_dom"/>
</dbReference>